<protein>
    <recommendedName>
        <fullName evidence="7 14">Ribonuclease HII</fullName>
        <shortName evidence="14">RNase HII</shortName>
        <ecNumber evidence="6 14">3.1.26.4</ecNumber>
    </recommendedName>
</protein>
<dbReference type="RefSeq" id="WP_065974498.1">
    <property type="nucleotide sequence ID" value="NZ_LWRY01000308.1"/>
</dbReference>
<feature type="binding site" evidence="14 15">
    <location>
        <position position="111"/>
    </location>
    <ligand>
        <name>a divalent metal cation</name>
        <dbReference type="ChEBI" id="CHEBI:60240"/>
    </ligand>
</feature>
<comment type="similarity">
    <text evidence="5 14 16">Belongs to the RNase HII family.</text>
</comment>
<comment type="subcellular location">
    <subcellularLocation>
        <location evidence="4 14">Cytoplasm</location>
    </subcellularLocation>
</comment>
<dbReference type="CDD" id="cd07182">
    <property type="entry name" value="RNase_HII_bacteria_HII_like"/>
    <property type="match status" value="1"/>
</dbReference>
<comment type="function">
    <text evidence="3 14 16">Endonuclease that specifically degrades the RNA of RNA-DNA hybrids.</text>
</comment>
<dbReference type="SUPFAM" id="SSF53098">
    <property type="entry name" value="Ribonuclease H-like"/>
    <property type="match status" value="1"/>
</dbReference>
<evidence type="ECO:0000256" key="8">
    <source>
        <dbReference type="ARBA" id="ARBA00022490"/>
    </source>
</evidence>
<sequence>MSTARRSPVLEHWGPSCAGVDEAGRGPLAGPVIVAAVILREPLYGLNDSKKMTAKARLQWAARIRQEARAWSLSWAAVWEIERYNILQASLRAMSRAIAALPVRPELVVVDGNQSPPGWQVETLVGGDGRVDAIAAASILAKVARDQTMQVLDAYYPHYGLARHMGYGTAVHMQALQRYGPCPLHRRGFGPVDRAWEAKQ</sequence>
<evidence type="ECO:0000256" key="5">
    <source>
        <dbReference type="ARBA" id="ARBA00007383"/>
    </source>
</evidence>
<evidence type="ECO:0000256" key="3">
    <source>
        <dbReference type="ARBA" id="ARBA00004065"/>
    </source>
</evidence>
<keyword evidence="13 14" id="KW-0464">Manganese</keyword>
<keyword evidence="8 14" id="KW-0963">Cytoplasm</keyword>
<comment type="cofactor">
    <cofactor evidence="14 15">
        <name>Mn(2+)</name>
        <dbReference type="ChEBI" id="CHEBI:29035"/>
    </cofactor>
    <cofactor evidence="14 15">
        <name>Mg(2+)</name>
        <dbReference type="ChEBI" id="CHEBI:18420"/>
    </cofactor>
    <text evidence="14 15">Manganese or magnesium. Binds 1 divalent metal ion per monomer in the absence of substrate. May bind a second metal ion after substrate binding.</text>
</comment>
<dbReference type="EC" id="3.1.26.4" evidence="6 14"/>
<evidence type="ECO:0000256" key="11">
    <source>
        <dbReference type="ARBA" id="ARBA00022759"/>
    </source>
</evidence>
<dbReference type="GO" id="GO:0005737">
    <property type="term" value="C:cytoplasm"/>
    <property type="evidence" value="ECO:0007669"/>
    <property type="project" value="UniProtKB-SubCell"/>
</dbReference>
<name>A0A1C2HV39_ACITH</name>
<evidence type="ECO:0000313" key="18">
    <source>
        <dbReference type="EMBL" id="OCX67628.1"/>
    </source>
</evidence>
<dbReference type="AlphaFoldDB" id="A0A1C2HV39"/>
<dbReference type="GO" id="GO:0032299">
    <property type="term" value="C:ribonuclease H2 complex"/>
    <property type="evidence" value="ECO:0007669"/>
    <property type="project" value="TreeGrafter"/>
</dbReference>
<evidence type="ECO:0000256" key="16">
    <source>
        <dbReference type="RuleBase" id="RU003515"/>
    </source>
</evidence>
<dbReference type="GO" id="GO:0004523">
    <property type="term" value="F:RNA-DNA hybrid ribonuclease activity"/>
    <property type="evidence" value="ECO:0007669"/>
    <property type="project" value="UniProtKB-UniRule"/>
</dbReference>
<keyword evidence="11 14" id="KW-0255">Endonuclease</keyword>
<dbReference type="GO" id="GO:0003723">
    <property type="term" value="F:RNA binding"/>
    <property type="evidence" value="ECO:0007669"/>
    <property type="project" value="UniProtKB-UniRule"/>
</dbReference>
<evidence type="ECO:0000259" key="17">
    <source>
        <dbReference type="PROSITE" id="PS51975"/>
    </source>
</evidence>
<dbReference type="GO" id="GO:0006298">
    <property type="term" value="P:mismatch repair"/>
    <property type="evidence" value="ECO:0007669"/>
    <property type="project" value="TreeGrafter"/>
</dbReference>
<dbReference type="HAMAP" id="MF_00052_B">
    <property type="entry name" value="RNase_HII_B"/>
    <property type="match status" value="1"/>
</dbReference>
<evidence type="ECO:0000256" key="10">
    <source>
        <dbReference type="ARBA" id="ARBA00022723"/>
    </source>
</evidence>
<dbReference type="EMBL" id="LWRY01000308">
    <property type="protein sequence ID" value="OCX67628.1"/>
    <property type="molecule type" value="Genomic_DNA"/>
</dbReference>
<dbReference type="Gene3D" id="3.30.420.10">
    <property type="entry name" value="Ribonuclease H-like superfamily/Ribonuclease H"/>
    <property type="match status" value="1"/>
</dbReference>
<evidence type="ECO:0000256" key="13">
    <source>
        <dbReference type="ARBA" id="ARBA00023211"/>
    </source>
</evidence>
<evidence type="ECO:0000256" key="7">
    <source>
        <dbReference type="ARBA" id="ARBA00019179"/>
    </source>
</evidence>
<dbReference type="GO" id="GO:0030145">
    <property type="term" value="F:manganese ion binding"/>
    <property type="evidence" value="ECO:0007669"/>
    <property type="project" value="UniProtKB-UniRule"/>
</dbReference>
<keyword evidence="19" id="KW-1185">Reference proteome</keyword>
<dbReference type="InterPro" id="IPR036397">
    <property type="entry name" value="RNaseH_sf"/>
</dbReference>
<dbReference type="Pfam" id="PF01351">
    <property type="entry name" value="RNase_HII"/>
    <property type="match status" value="1"/>
</dbReference>
<keyword evidence="9 14" id="KW-0540">Nuclease</keyword>
<comment type="cofactor">
    <cofactor evidence="2">
        <name>Mg(2+)</name>
        <dbReference type="ChEBI" id="CHEBI:18420"/>
    </cofactor>
</comment>
<dbReference type="InterPro" id="IPR012337">
    <property type="entry name" value="RNaseH-like_sf"/>
</dbReference>
<comment type="catalytic activity">
    <reaction evidence="1 14 15 16">
        <text>Endonucleolytic cleavage to 5'-phosphomonoester.</text>
        <dbReference type="EC" id="3.1.26.4"/>
    </reaction>
</comment>
<accession>A0A1C2HV39</accession>
<feature type="binding site" evidence="14 15">
    <location>
        <position position="22"/>
    </location>
    <ligand>
        <name>a divalent metal cation</name>
        <dbReference type="ChEBI" id="CHEBI:60240"/>
    </ligand>
</feature>
<evidence type="ECO:0000313" key="19">
    <source>
        <dbReference type="Proteomes" id="UP000095008"/>
    </source>
</evidence>
<evidence type="ECO:0000256" key="4">
    <source>
        <dbReference type="ARBA" id="ARBA00004496"/>
    </source>
</evidence>
<evidence type="ECO:0000256" key="2">
    <source>
        <dbReference type="ARBA" id="ARBA00001946"/>
    </source>
</evidence>
<gene>
    <name evidence="14" type="primary">rnhB</name>
    <name evidence="18" type="ORF">A6M23_20640</name>
</gene>
<evidence type="ECO:0000256" key="1">
    <source>
        <dbReference type="ARBA" id="ARBA00000077"/>
    </source>
</evidence>
<dbReference type="InterPro" id="IPR001352">
    <property type="entry name" value="RNase_HII/HIII"/>
</dbReference>
<evidence type="ECO:0000256" key="6">
    <source>
        <dbReference type="ARBA" id="ARBA00012180"/>
    </source>
</evidence>
<dbReference type="PROSITE" id="PS51975">
    <property type="entry name" value="RNASE_H_2"/>
    <property type="match status" value="1"/>
</dbReference>
<dbReference type="InterPro" id="IPR022898">
    <property type="entry name" value="RNase_HII"/>
</dbReference>
<reference evidence="18" key="1">
    <citation type="journal article" date="2016" name="Int. J. Mol. Sci.">
        <title>Comparative genomics of the extreme acidophile Acidithiobacillus thiooxidans reveals intraspecific divergence and niche adaptation.</title>
        <authorList>
            <person name="Zhang X."/>
            <person name="Feng X."/>
            <person name="Tao J."/>
            <person name="Ma L."/>
            <person name="Xiao Y."/>
            <person name="Liang Y."/>
            <person name="Liu X."/>
            <person name="Yin H."/>
        </authorList>
    </citation>
    <scope>NUCLEOTIDE SEQUENCE [LARGE SCALE GENOMIC DNA]</scope>
    <source>
        <strain evidence="18">DXS-W</strain>
    </source>
</reference>
<comment type="caution">
    <text evidence="18">The sequence shown here is derived from an EMBL/GenBank/DDBJ whole genome shotgun (WGS) entry which is preliminary data.</text>
</comment>
<feature type="domain" description="RNase H type-2" evidence="17">
    <location>
        <begin position="15"/>
        <end position="200"/>
    </location>
</feature>
<proteinExistence type="inferred from homology"/>
<evidence type="ECO:0000256" key="9">
    <source>
        <dbReference type="ARBA" id="ARBA00022722"/>
    </source>
</evidence>
<evidence type="ECO:0000256" key="12">
    <source>
        <dbReference type="ARBA" id="ARBA00022801"/>
    </source>
</evidence>
<dbReference type="PANTHER" id="PTHR10954">
    <property type="entry name" value="RIBONUCLEASE H2 SUBUNIT A"/>
    <property type="match status" value="1"/>
</dbReference>
<keyword evidence="12 14" id="KW-0378">Hydrolase</keyword>
<dbReference type="NCBIfam" id="NF000595">
    <property type="entry name" value="PRK00015.1-3"/>
    <property type="match status" value="1"/>
</dbReference>
<feature type="binding site" evidence="14 15">
    <location>
        <position position="21"/>
    </location>
    <ligand>
        <name>a divalent metal cation</name>
        <dbReference type="ChEBI" id="CHEBI:60240"/>
    </ligand>
</feature>
<dbReference type="Proteomes" id="UP000095008">
    <property type="component" value="Unassembled WGS sequence"/>
</dbReference>
<dbReference type="InterPro" id="IPR024567">
    <property type="entry name" value="RNase_HII/HIII_dom"/>
</dbReference>
<keyword evidence="10 14" id="KW-0479">Metal-binding</keyword>
<evidence type="ECO:0000256" key="15">
    <source>
        <dbReference type="PROSITE-ProRule" id="PRU01319"/>
    </source>
</evidence>
<organism evidence="18 19">
    <name type="scientific">Acidithiobacillus thiooxidans</name>
    <name type="common">Thiobacillus thiooxidans</name>
    <dbReference type="NCBI Taxonomy" id="930"/>
    <lineage>
        <taxon>Bacteria</taxon>
        <taxon>Pseudomonadati</taxon>
        <taxon>Pseudomonadota</taxon>
        <taxon>Acidithiobacillia</taxon>
        <taxon>Acidithiobacillales</taxon>
        <taxon>Acidithiobacillaceae</taxon>
        <taxon>Acidithiobacillus</taxon>
    </lineage>
</organism>
<dbReference type="PANTHER" id="PTHR10954:SF18">
    <property type="entry name" value="RIBONUCLEASE HII"/>
    <property type="match status" value="1"/>
</dbReference>
<dbReference type="OrthoDB" id="5292662at2"/>
<dbReference type="GO" id="GO:0043137">
    <property type="term" value="P:DNA replication, removal of RNA primer"/>
    <property type="evidence" value="ECO:0007669"/>
    <property type="project" value="TreeGrafter"/>
</dbReference>
<evidence type="ECO:0000256" key="14">
    <source>
        <dbReference type="HAMAP-Rule" id="MF_00052"/>
    </source>
</evidence>